<evidence type="ECO:0000256" key="1">
    <source>
        <dbReference type="ARBA" id="ARBA00023267"/>
    </source>
</evidence>
<dbReference type="OrthoDB" id="9812676at2"/>
<dbReference type="InterPro" id="IPR001882">
    <property type="entry name" value="Biotin_BS"/>
</dbReference>
<dbReference type="Gene3D" id="2.40.50.100">
    <property type="match status" value="1"/>
</dbReference>
<organism evidence="3 4">
    <name type="scientific">Marinilabilia rubra</name>
    <dbReference type="NCBI Taxonomy" id="2162893"/>
    <lineage>
        <taxon>Bacteria</taxon>
        <taxon>Pseudomonadati</taxon>
        <taxon>Bacteroidota</taxon>
        <taxon>Bacteroidia</taxon>
        <taxon>Marinilabiliales</taxon>
        <taxon>Marinilabiliaceae</taxon>
        <taxon>Marinilabilia</taxon>
    </lineage>
</organism>
<evidence type="ECO:0000313" key="3">
    <source>
        <dbReference type="EMBL" id="PWE00720.1"/>
    </source>
</evidence>
<dbReference type="PANTHER" id="PTHR45266:SF3">
    <property type="entry name" value="OXALOACETATE DECARBOXYLASE ALPHA CHAIN"/>
    <property type="match status" value="1"/>
</dbReference>
<dbReference type="PROSITE" id="PS50968">
    <property type="entry name" value="BIOTINYL_LIPOYL"/>
    <property type="match status" value="1"/>
</dbReference>
<name>A0A2U2BCD1_9BACT</name>
<dbReference type="CDD" id="cd06850">
    <property type="entry name" value="biotinyl_domain"/>
    <property type="match status" value="1"/>
</dbReference>
<accession>A0A2U2BCD1</accession>
<dbReference type="AlphaFoldDB" id="A0A2U2BCD1"/>
<feature type="domain" description="Lipoyl-binding" evidence="2">
    <location>
        <begin position="90"/>
        <end position="166"/>
    </location>
</feature>
<gene>
    <name evidence="3" type="ORF">DDZ16_03760</name>
</gene>
<dbReference type="PROSITE" id="PS00188">
    <property type="entry name" value="BIOTIN"/>
    <property type="match status" value="1"/>
</dbReference>
<dbReference type="SUPFAM" id="SSF51230">
    <property type="entry name" value="Single hybrid motif"/>
    <property type="match status" value="1"/>
</dbReference>
<keyword evidence="1" id="KW-0092">Biotin</keyword>
<comment type="caution">
    <text evidence="3">The sequence shown here is derived from an EMBL/GenBank/DDBJ whole genome shotgun (WGS) entry which is preliminary data.</text>
</comment>
<dbReference type="FunFam" id="2.40.50.100:FF:000003">
    <property type="entry name" value="Acetyl-CoA carboxylase biotin carboxyl carrier protein"/>
    <property type="match status" value="1"/>
</dbReference>
<dbReference type="InterPro" id="IPR011053">
    <property type="entry name" value="Single_hybrid_motif"/>
</dbReference>
<keyword evidence="4" id="KW-1185">Reference proteome</keyword>
<dbReference type="RefSeq" id="WP_109263091.1">
    <property type="nucleotide sequence ID" value="NZ_QEWP01000002.1"/>
</dbReference>
<sequence length="170" mass="18838">MKVIAKNGKHQEEIKVIKREGPILQVAIGGREYSLDIEKVEHGVYSVIHNGNSHNMEIIKSEQKDFYTVNTQYQSFNIEIAPATPLANSGKKRGNKNEKVRAPIPGKVLSIKVAPGDPVKENQNLVVLSAMKMENELKSPINGIVTNVNVKEDDVVKEGKILVEVKEIDS</sequence>
<evidence type="ECO:0000259" key="2">
    <source>
        <dbReference type="PROSITE" id="PS50968"/>
    </source>
</evidence>
<dbReference type="InterPro" id="IPR000089">
    <property type="entry name" value="Biotin_lipoyl"/>
</dbReference>
<dbReference type="InterPro" id="IPR050709">
    <property type="entry name" value="Biotin_Carboxyl_Carrier/Decarb"/>
</dbReference>
<reference evidence="3 4" key="1">
    <citation type="submission" date="2018-05" db="EMBL/GenBank/DDBJ databases">
        <title>Marinilabilia rubrum sp. nov., isolated from saltern sediment.</title>
        <authorList>
            <person name="Zhang R."/>
        </authorList>
    </citation>
    <scope>NUCLEOTIDE SEQUENCE [LARGE SCALE GENOMIC DNA]</scope>
    <source>
        <strain evidence="3 4">WTE16</strain>
    </source>
</reference>
<proteinExistence type="predicted"/>
<dbReference type="EMBL" id="QEWP01000002">
    <property type="protein sequence ID" value="PWE00720.1"/>
    <property type="molecule type" value="Genomic_DNA"/>
</dbReference>
<evidence type="ECO:0000313" key="4">
    <source>
        <dbReference type="Proteomes" id="UP000244956"/>
    </source>
</evidence>
<dbReference type="PANTHER" id="PTHR45266">
    <property type="entry name" value="OXALOACETATE DECARBOXYLASE ALPHA CHAIN"/>
    <property type="match status" value="1"/>
</dbReference>
<protein>
    <submittedName>
        <fullName evidence="3">Acetyl-CoA carboxylase biotin carboxyl carrier protein subunit</fullName>
    </submittedName>
</protein>
<dbReference type="Pfam" id="PF00364">
    <property type="entry name" value="Biotin_lipoyl"/>
    <property type="match status" value="1"/>
</dbReference>
<dbReference type="Proteomes" id="UP000244956">
    <property type="component" value="Unassembled WGS sequence"/>
</dbReference>